<feature type="compositionally biased region" description="Acidic residues" evidence="1">
    <location>
        <begin position="358"/>
        <end position="373"/>
    </location>
</feature>
<feature type="chain" id="PRO_5042091720" evidence="2">
    <location>
        <begin position="20"/>
        <end position="390"/>
    </location>
</feature>
<dbReference type="AlphaFoldDB" id="A0AAD5RPD5"/>
<dbReference type="EMBL" id="JAKWBI020000162">
    <property type="protein sequence ID" value="KAJ2901025.1"/>
    <property type="molecule type" value="Genomic_DNA"/>
</dbReference>
<dbReference type="Proteomes" id="UP001201980">
    <property type="component" value="Unassembled WGS sequence"/>
</dbReference>
<keyword evidence="4" id="KW-1185">Reference proteome</keyword>
<evidence type="ECO:0000313" key="3">
    <source>
        <dbReference type="EMBL" id="KAJ2901025.1"/>
    </source>
</evidence>
<keyword evidence="2" id="KW-0732">Signal</keyword>
<evidence type="ECO:0000256" key="2">
    <source>
        <dbReference type="SAM" id="SignalP"/>
    </source>
</evidence>
<feature type="region of interest" description="Disordered" evidence="1">
    <location>
        <begin position="358"/>
        <end position="390"/>
    </location>
</feature>
<protein>
    <submittedName>
        <fullName evidence="3">Uncharacterized protein</fullName>
    </submittedName>
</protein>
<reference evidence="3" key="1">
    <citation type="submission" date="2022-07" db="EMBL/GenBank/DDBJ databases">
        <title>Draft genome sequence of Zalerion maritima ATCC 34329, a (micro)plastics degrading marine fungus.</title>
        <authorList>
            <person name="Paco A."/>
            <person name="Goncalves M.F.M."/>
            <person name="Rocha-Santos T.A.P."/>
            <person name="Alves A."/>
        </authorList>
    </citation>
    <scope>NUCLEOTIDE SEQUENCE</scope>
    <source>
        <strain evidence="3">ATCC 34329</strain>
    </source>
</reference>
<accession>A0AAD5RPD5</accession>
<evidence type="ECO:0000256" key="1">
    <source>
        <dbReference type="SAM" id="MobiDB-lite"/>
    </source>
</evidence>
<feature type="compositionally biased region" description="Low complexity" evidence="1">
    <location>
        <begin position="374"/>
        <end position="390"/>
    </location>
</feature>
<name>A0AAD5RPD5_9PEZI</name>
<comment type="caution">
    <text evidence="3">The sequence shown here is derived from an EMBL/GenBank/DDBJ whole genome shotgun (WGS) entry which is preliminary data.</text>
</comment>
<organism evidence="3 4">
    <name type="scientific">Zalerion maritima</name>
    <dbReference type="NCBI Taxonomy" id="339359"/>
    <lineage>
        <taxon>Eukaryota</taxon>
        <taxon>Fungi</taxon>
        <taxon>Dikarya</taxon>
        <taxon>Ascomycota</taxon>
        <taxon>Pezizomycotina</taxon>
        <taxon>Sordariomycetes</taxon>
        <taxon>Lulworthiomycetidae</taxon>
        <taxon>Lulworthiales</taxon>
        <taxon>Lulworthiaceae</taxon>
        <taxon>Zalerion</taxon>
    </lineage>
</organism>
<gene>
    <name evidence="3" type="ORF">MKZ38_002151</name>
</gene>
<proteinExistence type="predicted"/>
<evidence type="ECO:0000313" key="4">
    <source>
        <dbReference type="Proteomes" id="UP001201980"/>
    </source>
</evidence>
<feature type="signal peptide" evidence="2">
    <location>
        <begin position="1"/>
        <end position="19"/>
    </location>
</feature>
<sequence>MFFTQACAALAGMASLASAMPAPAPIPAPPEHRAVAHPHLEKRTIDLTIVQQIQETNIIVIQQNLDVIEELARIAEQQFAARIQAELALISTVETIKNNIRVNHFRNMFSTVNIIVVVVTSVLDTRDNAGGNMRYYVNQELADNGHPESQIMVMVTAAETMTIAKDSVSEVSATSAAEEEAKETSSAEIDNIIDQISAGSVGLPELRSYDAAFPFGQLDESVLLPFGTEAPKIDLVFEDPASIIFAGQTGIFVENAGTFAQDCSLFASLGNTFLTSAISIFTTFQQLSAAQAINLVIGSGMPPSILFETTSAELETATATEYEAHETATETEAYETETETEEATATEIEDVAMTTMEEAAETTEAEGEKEMEEMPATTAAEEAMESSPVE</sequence>